<proteinExistence type="predicted"/>
<sequence length="130" mass="15012">MDSQNYLKTADIFKCNVDQCNHTSRIAGAARDRPRCNDPKMEFPNPSTLQNFKCFVKSYAGTCEDQANNLKIIGNLLKEDRYFENNDQRKQEQVNIIQNMFDGFKYSAPLLKNIFSLSIPINVDHDYPLP</sequence>
<protein>
    <submittedName>
        <fullName evidence="1">Oidioi.mRNA.OKI2018_I69.PAR.g11544.t1.cds</fullName>
    </submittedName>
</protein>
<reference evidence="1 2" key="1">
    <citation type="submission" date="2021-04" db="EMBL/GenBank/DDBJ databases">
        <authorList>
            <person name="Bliznina A."/>
        </authorList>
    </citation>
    <scope>NUCLEOTIDE SEQUENCE [LARGE SCALE GENOMIC DNA]</scope>
</reference>
<evidence type="ECO:0000313" key="2">
    <source>
        <dbReference type="Proteomes" id="UP001158576"/>
    </source>
</evidence>
<dbReference type="EMBL" id="OU015568">
    <property type="protein sequence ID" value="CAG5087438.1"/>
    <property type="molecule type" value="Genomic_DNA"/>
</dbReference>
<organism evidence="1 2">
    <name type="scientific">Oikopleura dioica</name>
    <name type="common">Tunicate</name>
    <dbReference type="NCBI Taxonomy" id="34765"/>
    <lineage>
        <taxon>Eukaryota</taxon>
        <taxon>Metazoa</taxon>
        <taxon>Chordata</taxon>
        <taxon>Tunicata</taxon>
        <taxon>Appendicularia</taxon>
        <taxon>Copelata</taxon>
        <taxon>Oikopleuridae</taxon>
        <taxon>Oikopleura</taxon>
    </lineage>
</organism>
<name>A0ABN7S1Y7_OIKDI</name>
<dbReference type="Proteomes" id="UP001158576">
    <property type="component" value="Chromosome PAR"/>
</dbReference>
<keyword evidence="2" id="KW-1185">Reference proteome</keyword>
<accession>A0ABN7S1Y7</accession>
<gene>
    <name evidence="1" type="ORF">OKIOD_LOCUS3102</name>
</gene>
<evidence type="ECO:0000313" key="1">
    <source>
        <dbReference type="EMBL" id="CAG5087438.1"/>
    </source>
</evidence>